<dbReference type="Proteomes" id="UP001158576">
    <property type="component" value="Chromosome XSR"/>
</dbReference>
<evidence type="ECO:0000313" key="1">
    <source>
        <dbReference type="EMBL" id="CAG5098548.1"/>
    </source>
</evidence>
<accession>A0ABN7SK99</accession>
<reference evidence="1 2" key="1">
    <citation type="submission" date="2021-04" db="EMBL/GenBank/DDBJ databases">
        <authorList>
            <person name="Bliznina A."/>
        </authorList>
    </citation>
    <scope>NUCLEOTIDE SEQUENCE [LARGE SCALE GENOMIC DNA]</scope>
</reference>
<evidence type="ECO:0000313" key="2">
    <source>
        <dbReference type="Proteomes" id="UP001158576"/>
    </source>
</evidence>
<protein>
    <submittedName>
        <fullName evidence="1">Oidioi.mRNA.OKI2018_I69.XSR.g15766.t1.cds</fullName>
    </submittedName>
</protein>
<gene>
    <name evidence="1" type="ORF">OKIOD_LOCUS7324</name>
</gene>
<dbReference type="EMBL" id="OU015569">
    <property type="protein sequence ID" value="CAG5098548.1"/>
    <property type="molecule type" value="Genomic_DNA"/>
</dbReference>
<organism evidence="1 2">
    <name type="scientific">Oikopleura dioica</name>
    <name type="common">Tunicate</name>
    <dbReference type="NCBI Taxonomy" id="34765"/>
    <lineage>
        <taxon>Eukaryota</taxon>
        <taxon>Metazoa</taxon>
        <taxon>Chordata</taxon>
        <taxon>Tunicata</taxon>
        <taxon>Appendicularia</taxon>
        <taxon>Copelata</taxon>
        <taxon>Oikopleuridae</taxon>
        <taxon>Oikopleura</taxon>
    </lineage>
</organism>
<keyword evidence="2" id="KW-1185">Reference proteome</keyword>
<name>A0ABN7SK99_OIKDI</name>
<proteinExistence type="predicted"/>
<sequence length="117" mass="13858">MYLCYHLPSKFGYEDISEFTRQTLDQPWIRNLGIDVDHHLPKEGEESEPPKFMQVLMKYSPVKIPDQYLTKKFLIDLAATWVIYEFIIAPVKWPYYFIATNYAVKGLRRAGLLKQLK</sequence>